<sequence>MRITRKAALAAVAAVSAVSLVAACSSSDDPKGDPSKSSDSNAGINQDTSVNIAWNQPFYSANGTSITGNATANNVILYLLNSGFNYYDADLKLLQDKSFGSYEKVSDDPLKIKYTFADTASWSDGTPAGPEDLLLEWAAQSGKFNNVEAKTDPETGEVTNQDELDAGVYFDGASPAVALIKDTPVIEGKSITFTYSKPFADWETAIGVNLPAHVVAQRALGETDAAAATTKLIDAITNNTTADLSKIAKVWSKDFNFAQMPAAADKNLLVTSGAYTITDFVKDQYITLTANPDYKGDHKAVFNKVTVRYNGDPMGQVQALQNGEVDLINPQATADVLTAVKAIDGMKVESGPEGTYEHVDLQFGNGGPFDPKSYGGDAEKAKDVREAFLKTIPRQEIVDKLVKPLDSSATIRNSYTVVPGSPNYDAITAANGQGAAYDKVDIDGAKALLKDAGVDKVKVRLLFDPENTRRQNEYQLIKASAEQAGFTVEPYKVQTDWGTDLSGATKFYDAALFGWQSTSTAVTESDANYRTKAANNFYGYSNKTVDGLFDQLQTETDVAKQGEILGKVEAELVKDAFGVTIFQFPGVTAWNPAKIGNVSKLTIAPTIFYGFWEWTAGEAASN</sequence>
<dbReference type="PANTHER" id="PTHR30290:SF65">
    <property type="entry name" value="MONOACYL PHOSPHATIDYLINOSITOL TETRAMANNOSIDE-BINDING PROTEIN LPQW-RELATED"/>
    <property type="match status" value="1"/>
</dbReference>
<dbReference type="PANTHER" id="PTHR30290">
    <property type="entry name" value="PERIPLASMIC BINDING COMPONENT OF ABC TRANSPORTER"/>
    <property type="match status" value="1"/>
</dbReference>
<dbReference type="CDD" id="cd08501">
    <property type="entry name" value="PBP2_Lpqw"/>
    <property type="match status" value="1"/>
</dbReference>
<accession>A0A413RKM2</accession>
<dbReference type="EMBL" id="QWKP01000200">
    <property type="protein sequence ID" value="RHA39931.1"/>
    <property type="molecule type" value="Genomic_DNA"/>
</dbReference>
<dbReference type="SUPFAM" id="SSF53850">
    <property type="entry name" value="Periplasmic binding protein-like II"/>
    <property type="match status" value="1"/>
</dbReference>
<name>A0A413RKM2_9CELL</name>
<dbReference type="Proteomes" id="UP000283374">
    <property type="component" value="Unassembled WGS sequence"/>
</dbReference>
<comment type="caution">
    <text evidence="3">The sequence shown here is derived from an EMBL/GenBank/DDBJ whole genome shotgun (WGS) entry which is preliminary data.</text>
</comment>
<dbReference type="GO" id="GO:0042597">
    <property type="term" value="C:periplasmic space"/>
    <property type="evidence" value="ECO:0007669"/>
    <property type="project" value="UniProtKB-ARBA"/>
</dbReference>
<dbReference type="Gene3D" id="3.10.105.10">
    <property type="entry name" value="Dipeptide-binding Protein, Domain 3"/>
    <property type="match status" value="1"/>
</dbReference>
<dbReference type="PROSITE" id="PS51257">
    <property type="entry name" value="PROKAR_LIPOPROTEIN"/>
    <property type="match status" value="1"/>
</dbReference>
<reference evidence="3 4" key="1">
    <citation type="submission" date="2018-08" db="EMBL/GenBank/DDBJ databases">
        <title>Cellulomonas rhizosphaerae sp. nov., a novel actinomycete isolated from soil.</title>
        <authorList>
            <person name="Tian Y."/>
        </authorList>
    </citation>
    <scope>NUCLEOTIDE SEQUENCE [LARGE SCALE GENOMIC DNA]</scope>
    <source>
        <strain evidence="3 4">NEAU-TCZ24</strain>
    </source>
</reference>
<protein>
    <submittedName>
        <fullName evidence="3">ABC transporter family substrate-binding protein</fullName>
    </submittedName>
</protein>
<dbReference type="AlphaFoldDB" id="A0A413RKM2"/>
<dbReference type="Gene3D" id="3.90.76.10">
    <property type="entry name" value="Dipeptide-binding Protein, Domain 1"/>
    <property type="match status" value="1"/>
</dbReference>
<proteinExistence type="predicted"/>
<evidence type="ECO:0000313" key="3">
    <source>
        <dbReference type="EMBL" id="RHA39931.1"/>
    </source>
</evidence>
<dbReference type="InterPro" id="IPR039424">
    <property type="entry name" value="SBP_5"/>
</dbReference>
<dbReference type="GO" id="GO:0015833">
    <property type="term" value="P:peptide transport"/>
    <property type="evidence" value="ECO:0007669"/>
    <property type="project" value="TreeGrafter"/>
</dbReference>
<evidence type="ECO:0000313" key="4">
    <source>
        <dbReference type="Proteomes" id="UP000283374"/>
    </source>
</evidence>
<dbReference type="PIRSF" id="PIRSF002741">
    <property type="entry name" value="MppA"/>
    <property type="match status" value="1"/>
</dbReference>
<dbReference type="RefSeq" id="WP_118767462.1">
    <property type="nucleotide sequence ID" value="NZ_QWKP01000200.1"/>
</dbReference>
<dbReference type="GO" id="GO:0043190">
    <property type="term" value="C:ATP-binding cassette (ABC) transporter complex"/>
    <property type="evidence" value="ECO:0007669"/>
    <property type="project" value="InterPro"/>
</dbReference>
<dbReference type="Pfam" id="PF00496">
    <property type="entry name" value="SBP_bac_5"/>
    <property type="match status" value="1"/>
</dbReference>
<evidence type="ECO:0000256" key="1">
    <source>
        <dbReference type="SAM" id="SignalP"/>
    </source>
</evidence>
<dbReference type="InterPro" id="IPR000914">
    <property type="entry name" value="SBP_5_dom"/>
</dbReference>
<evidence type="ECO:0000259" key="2">
    <source>
        <dbReference type="Pfam" id="PF00496"/>
    </source>
</evidence>
<feature type="signal peptide" evidence="1">
    <location>
        <begin position="1"/>
        <end position="22"/>
    </location>
</feature>
<dbReference type="OrthoDB" id="7888869at2"/>
<feature type="domain" description="Solute-binding protein family 5" evidence="2">
    <location>
        <begin position="103"/>
        <end position="520"/>
    </location>
</feature>
<dbReference type="InterPro" id="IPR030678">
    <property type="entry name" value="Peptide/Ni-bd"/>
</dbReference>
<organism evidence="3 4">
    <name type="scientific">Cellulomonas rhizosphaerae</name>
    <dbReference type="NCBI Taxonomy" id="2293719"/>
    <lineage>
        <taxon>Bacteria</taxon>
        <taxon>Bacillati</taxon>
        <taxon>Actinomycetota</taxon>
        <taxon>Actinomycetes</taxon>
        <taxon>Micrococcales</taxon>
        <taxon>Cellulomonadaceae</taxon>
        <taxon>Cellulomonas</taxon>
    </lineage>
</organism>
<feature type="chain" id="PRO_5038577281" evidence="1">
    <location>
        <begin position="23"/>
        <end position="622"/>
    </location>
</feature>
<dbReference type="Gene3D" id="3.40.190.10">
    <property type="entry name" value="Periplasmic binding protein-like II"/>
    <property type="match status" value="1"/>
</dbReference>
<keyword evidence="4" id="KW-1185">Reference proteome</keyword>
<gene>
    <name evidence="3" type="ORF">D1825_10950</name>
</gene>
<keyword evidence="1" id="KW-0732">Signal</keyword>
<dbReference type="GO" id="GO:1904680">
    <property type="term" value="F:peptide transmembrane transporter activity"/>
    <property type="evidence" value="ECO:0007669"/>
    <property type="project" value="TreeGrafter"/>
</dbReference>